<keyword evidence="4" id="KW-0493">Microtubule</keyword>
<organism evidence="7">
    <name type="scientific">Trepomonas sp. PC1</name>
    <dbReference type="NCBI Taxonomy" id="1076344"/>
    <lineage>
        <taxon>Eukaryota</taxon>
        <taxon>Metamonada</taxon>
        <taxon>Diplomonadida</taxon>
        <taxon>Hexamitidae</taxon>
        <taxon>Hexamitinae</taxon>
        <taxon>Trepomonas</taxon>
    </lineage>
</organism>
<dbReference type="GO" id="GO:0005524">
    <property type="term" value="F:ATP binding"/>
    <property type="evidence" value="ECO:0007669"/>
    <property type="project" value="UniProtKB-UniRule"/>
</dbReference>
<keyword evidence="2 3" id="KW-0067">ATP-binding</keyword>
<dbReference type="GO" id="GO:0005874">
    <property type="term" value="C:microtubule"/>
    <property type="evidence" value="ECO:0007669"/>
    <property type="project" value="UniProtKB-KW"/>
</dbReference>
<comment type="similarity">
    <text evidence="3 4">Belongs to the TRAFAC class myosin-kinesin ATPase superfamily. Kinesin family.</text>
</comment>
<sequence>SIKVICRFRPFNEKESNTDSCITDINEERVEIMWKSQRRKYDFNRVFGMDTTQQQLYQYMAPILLEPLFKGMNCTIFTYGQTGAGKSFTLTGVLNNPDLYGMTPRIIDDIFTTIKADTDKEYVVQASYIECYMEKVKDLLEPTHDNLDIKESQEKGIYVAGVTEQYCSTAFDVMRVFHIGTNNKAMGATQMNTTSSRSHSLLCLNIEQTGLDKLEKIKSKLWIVDLAGSEKLSKTLTEGIRFEEGNKINLSLTTLGLVIERLTSGKAHDFVPYRDSKITRILQQSLGGNAKTVLCVNCSPSQYNVDETIGTLNFGSRARMIKNNAKVNIEYTVEQLKILLAKANDEIALLKNGLGIENEPQHLDELQSLKQMITQLKDENSQLKDTIENKNSDINRLRLIITDFDEQRQQFLSKERTLMGNLEDLRIQLNSQQQLQQIYEPNFEVDIPEDIQKLLDEVDSENEQVNLSDIDDILENLDKPLIQSKVDHSASDPKKILQDLTQQLVFNVKQTDLKQKNKEELVELQNQFVDNFFSLQHQQMDSKETQTVSSQNQPNSPQLKPIRETTMQTNSIEIQTVKQKQMNAGVQYVLKGVDFGQQVNQDERDRQLRLLTLSKKDLSQELEIAKKSVEISQRLFKQLEEDTSTALQRQWEKYKDKKNIAVECSRLDAENIKLKQDLLNKTILAEESQSKKSKLEKQFLKQNYDLQQIKIQFTQMEDTLIMALNDAKQLQNEKKNIIINAHELWRMDNCMSKTCQTEEQTPMKTKDLEFVQEETNCDHEAKRPE</sequence>
<gene>
    <name evidence="7" type="ORF">TPC1_12593</name>
</gene>
<feature type="coiled-coil region" evidence="5">
    <location>
        <begin position="333"/>
        <end position="400"/>
    </location>
</feature>
<dbReference type="PANTHER" id="PTHR47968">
    <property type="entry name" value="CENTROMERE PROTEIN E"/>
    <property type="match status" value="1"/>
</dbReference>
<dbReference type="Pfam" id="PF00225">
    <property type="entry name" value="Kinesin"/>
    <property type="match status" value="1"/>
</dbReference>
<dbReference type="GO" id="GO:0008017">
    <property type="term" value="F:microtubule binding"/>
    <property type="evidence" value="ECO:0007669"/>
    <property type="project" value="InterPro"/>
</dbReference>
<dbReference type="PROSITE" id="PS50067">
    <property type="entry name" value="KINESIN_MOTOR_2"/>
    <property type="match status" value="1"/>
</dbReference>
<dbReference type="SMART" id="SM00129">
    <property type="entry name" value="KISc"/>
    <property type="match status" value="1"/>
</dbReference>
<dbReference type="InterPro" id="IPR036961">
    <property type="entry name" value="Kinesin_motor_dom_sf"/>
</dbReference>
<dbReference type="AlphaFoldDB" id="A0A146KFL9"/>
<proteinExistence type="inferred from homology"/>
<evidence type="ECO:0000256" key="3">
    <source>
        <dbReference type="PROSITE-ProRule" id="PRU00283"/>
    </source>
</evidence>
<evidence type="ECO:0000256" key="1">
    <source>
        <dbReference type="ARBA" id="ARBA00022741"/>
    </source>
</evidence>
<dbReference type="InterPro" id="IPR001752">
    <property type="entry name" value="Kinesin_motor_dom"/>
</dbReference>
<evidence type="ECO:0000256" key="4">
    <source>
        <dbReference type="RuleBase" id="RU000394"/>
    </source>
</evidence>
<dbReference type="EMBL" id="GDID01001932">
    <property type="protein sequence ID" value="JAP94674.1"/>
    <property type="molecule type" value="Transcribed_RNA"/>
</dbReference>
<dbReference type="GO" id="GO:0007018">
    <property type="term" value="P:microtubule-based movement"/>
    <property type="evidence" value="ECO:0007669"/>
    <property type="project" value="InterPro"/>
</dbReference>
<dbReference type="PROSITE" id="PS00411">
    <property type="entry name" value="KINESIN_MOTOR_1"/>
    <property type="match status" value="1"/>
</dbReference>
<evidence type="ECO:0000256" key="2">
    <source>
        <dbReference type="ARBA" id="ARBA00022840"/>
    </source>
</evidence>
<keyword evidence="3 4" id="KW-0505">Motor protein</keyword>
<protein>
    <recommendedName>
        <fullName evidence="4">Kinesin-like protein</fullName>
    </recommendedName>
</protein>
<feature type="domain" description="Kinesin motor" evidence="6">
    <location>
        <begin position="1"/>
        <end position="321"/>
    </location>
</feature>
<dbReference type="PANTHER" id="PTHR47968:SF17">
    <property type="entry name" value="KINESIN-LIKE PROTEIN"/>
    <property type="match status" value="1"/>
</dbReference>
<name>A0A146KFL9_9EUKA</name>
<reference evidence="7" key="1">
    <citation type="submission" date="2015-07" db="EMBL/GenBank/DDBJ databases">
        <title>Adaptation to a free-living lifestyle via gene acquisitions in the diplomonad Trepomonas sp. PC1.</title>
        <authorList>
            <person name="Xu F."/>
            <person name="Jerlstrom-Hultqvist J."/>
            <person name="Kolisko M."/>
            <person name="Simpson A.G.B."/>
            <person name="Roger A.J."/>
            <person name="Svard S.G."/>
            <person name="Andersson J.O."/>
        </authorList>
    </citation>
    <scope>NUCLEOTIDE SEQUENCE</scope>
    <source>
        <strain evidence="7">PC1</strain>
    </source>
</reference>
<dbReference type="InterPro" id="IPR027640">
    <property type="entry name" value="Kinesin-like_fam"/>
</dbReference>
<keyword evidence="1 3" id="KW-0547">Nucleotide-binding</keyword>
<evidence type="ECO:0000259" key="6">
    <source>
        <dbReference type="PROSITE" id="PS50067"/>
    </source>
</evidence>
<dbReference type="SUPFAM" id="SSF52540">
    <property type="entry name" value="P-loop containing nucleoside triphosphate hydrolases"/>
    <property type="match status" value="1"/>
</dbReference>
<evidence type="ECO:0000313" key="7">
    <source>
        <dbReference type="EMBL" id="JAP94674.1"/>
    </source>
</evidence>
<dbReference type="InterPro" id="IPR027417">
    <property type="entry name" value="P-loop_NTPase"/>
</dbReference>
<dbReference type="InterPro" id="IPR019821">
    <property type="entry name" value="Kinesin_motor_CS"/>
</dbReference>
<keyword evidence="5" id="KW-0175">Coiled coil</keyword>
<evidence type="ECO:0000256" key="5">
    <source>
        <dbReference type="SAM" id="Coils"/>
    </source>
</evidence>
<accession>A0A146KFL9</accession>
<dbReference type="GO" id="GO:0003777">
    <property type="term" value="F:microtubule motor activity"/>
    <property type="evidence" value="ECO:0007669"/>
    <property type="project" value="InterPro"/>
</dbReference>
<feature type="binding site" evidence="3">
    <location>
        <begin position="80"/>
        <end position="87"/>
    </location>
    <ligand>
        <name>ATP</name>
        <dbReference type="ChEBI" id="CHEBI:30616"/>
    </ligand>
</feature>
<dbReference type="Gene3D" id="3.40.850.10">
    <property type="entry name" value="Kinesin motor domain"/>
    <property type="match status" value="1"/>
</dbReference>
<feature type="non-terminal residue" evidence="7">
    <location>
        <position position="1"/>
    </location>
</feature>
<feature type="coiled-coil region" evidence="5">
    <location>
        <begin position="615"/>
        <end position="642"/>
    </location>
</feature>
<dbReference type="PRINTS" id="PR00380">
    <property type="entry name" value="KINESINHEAVY"/>
</dbReference>